<evidence type="ECO:0000256" key="2">
    <source>
        <dbReference type="SAM" id="Phobius"/>
    </source>
</evidence>
<dbReference type="OrthoDB" id="3800001at2759"/>
<keyword evidence="2" id="KW-0472">Membrane</keyword>
<name>A0A9P9D4V6_9PLEO</name>
<reference evidence="3" key="1">
    <citation type="journal article" date="2021" name="Nat. Commun.">
        <title>Genetic determinants of endophytism in the Arabidopsis root mycobiome.</title>
        <authorList>
            <person name="Mesny F."/>
            <person name="Miyauchi S."/>
            <person name="Thiergart T."/>
            <person name="Pickel B."/>
            <person name="Atanasova L."/>
            <person name="Karlsson M."/>
            <person name="Huettel B."/>
            <person name="Barry K.W."/>
            <person name="Haridas S."/>
            <person name="Chen C."/>
            <person name="Bauer D."/>
            <person name="Andreopoulos W."/>
            <person name="Pangilinan J."/>
            <person name="LaButti K."/>
            <person name="Riley R."/>
            <person name="Lipzen A."/>
            <person name="Clum A."/>
            <person name="Drula E."/>
            <person name="Henrissat B."/>
            <person name="Kohler A."/>
            <person name="Grigoriev I.V."/>
            <person name="Martin F.M."/>
            <person name="Hacquard S."/>
        </authorList>
    </citation>
    <scope>NUCLEOTIDE SEQUENCE</scope>
    <source>
        <strain evidence="3">MPI-CAGE-CH-0243</strain>
    </source>
</reference>
<dbReference type="AlphaFoldDB" id="A0A9P9D4V6"/>
<keyword evidence="2" id="KW-0812">Transmembrane</keyword>
<accession>A0A9P9D4V6</accession>
<feature type="compositionally biased region" description="Basic and acidic residues" evidence="1">
    <location>
        <begin position="43"/>
        <end position="59"/>
    </location>
</feature>
<gene>
    <name evidence="3" type="ORF">B0J11DRAFT_619639</name>
</gene>
<protein>
    <submittedName>
        <fullName evidence="3">Uncharacterized protein</fullName>
    </submittedName>
</protein>
<evidence type="ECO:0000313" key="3">
    <source>
        <dbReference type="EMBL" id="KAH7112522.1"/>
    </source>
</evidence>
<feature type="region of interest" description="Disordered" evidence="1">
    <location>
        <begin position="33"/>
        <end position="90"/>
    </location>
</feature>
<dbReference type="Proteomes" id="UP000700596">
    <property type="component" value="Unassembled WGS sequence"/>
</dbReference>
<keyword evidence="4" id="KW-1185">Reference proteome</keyword>
<comment type="caution">
    <text evidence="3">The sequence shown here is derived from an EMBL/GenBank/DDBJ whole genome shotgun (WGS) entry which is preliminary data.</text>
</comment>
<feature type="transmembrane region" description="Helical" evidence="2">
    <location>
        <begin position="130"/>
        <end position="147"/>
    </location>
</feature>
<evidence type="ECO:0000313" key="4">
    <source>
        <dbReference type="Proteomes" id="UP000700596"/>
    </source>
</evidence>
<organism evidence="3 4">
    <name type="scientific">Dendryphion nanum</name>
    <dbReference type="NCBI Taxonomy" id="256645"/>
    <lineage>
        <taxon>Eukaryota</taxon>
        <taxon>Fungi</taxon>
        <taxon>Dikarya</taxon>
        <taxon>Ascomycota</taxon>
        <taxon>Pezizomycotina</taxon>
        <taxon>Dothideomycetes</taxon>
        <taxon>Pleosporomycetidae</taxon>
        <taxon>Pleosporales</taxon>
        <taxon>Torulaceae</taxon>
        <taxon>Dendryphion</taxon>
    </lineage>
</organism>
<proteinExistence type="predicted"/>
<dbReference type="EMBL" id="JAGMWT010000021">
    <property type="protein sequence ID" value="KAH7112522.1"/>
    <property type="molecule type" value="Genomic_DNA"/>
</dbReference>
<sequence length="490" mass="57033">MLRTSELDVTRNMTMDHYDWKRRVRTYSAPPELPLLKRLRPHERRDSLVAPRRPSEQPRKQQQPFKEIQPNEETESEAGTLSYDESDSEDDIKLREEVEDALETVNYFLTDVVLYVHSKIYSCIRLQFQILSYLIPILILTLTFLLVRDNLKSFDKYTKTAARPPAFDGIFAPSCEPTFLAATCPEVLGAPPTLYKELLLPARRVPSLYRRTQQCWHPDKAPNHPSPHINSLFLSRLNTTFSQCREAMMSGTGYPRRVKDQGRGHTVNLRNSLQWTSENQIVTEAPLRLHQNIEACKCDMTTATRDLFYGLITPPWSDHYFRTPPDPVQRVRKADYCPCDIKRAWRAYDDIFDIEFHHPWPITLFSKEWQLALGWLSLRAAFPSLDFLTSRTKISFRAKNLPLRGAHPFWLDDSEDGLPEDSMREIGVPDFLTAALKCWGRDGMRDIWDLERNMTRMSEEEQNRCIASGWCFPHYFGRGEDPDELNWGSG</sequence>
<evidence type="ECO:0000256" key="1">
    <source>
        <dbReference type="SAM" id="MobiDB-lite"/>
    </source>
</evidence>
<keyword evidence="2" id="KW-1133">Transmembrane helix</keyword>